<dbReference type="GO" id="GO:0006099">
    <property type="term" value="P:tricarboxylic acid cycle"/>
    <property type="evidence" value="ECO:0007669"/>
    <property type="project" value="TreeGrafter"/>
</dbReference>
<evidence type="ECO:0000256" key="2">
    <source>
        <dbReference type="ARBA" id="ARBA00023002"/>
    </source>
</evidence>
<evidence type="ECO:0000313" key="5">
    <source>
        <dbReference type="Proteomes" id="UP000436016"/>
    </source>
</evidence>
<dbReference type="EMBL" id="WUWG01000003">
    <property type="protein sequence ID" value="MXU66043.1"/>
    <property type="molecule type" value="Genomic_DNA"/>
</dbReference>
<gene>
    <name evidence="4" type="ORF">GSH16_11325</name>
</gene>
<name>A0A6B0TYG4_9RHOB</name>
<protein>
    <submittedName>
        <fullName evidence="4">Isocitrate/isopropylmalate dehydrogenase family protein</fullName>
    </submittedName>
</protein>
<dbReference type="Proteomes" id="UP000436016">
    <property type="component" value="Unassembled WGS sequence"/>
</dbReference>
<dbReference type="Gene3D" id="3.40.718.10">
    <property type="entry name" value="Isopropylmalate Dehydrogenase"/>
    <property type="match status" value="1"/>
</dbReference>
<accession>A0A6B0TYG4</accession>
<sequence>MDLLVLPGDDIGPEITAVACRVLKRASDIHGLDLRFEQRAVGVAAHQSSGSTVPDSVLDAALKADGIILGPAGMTAYPEATTGWLNVPGTIRKRLDLYANIRPARSRAGIPGARAGLDVTIVRENTEGFYSDRNMFLGSGEFMPTEDVALSVRKITRQASHRIARVAFEMAKGENRPVTVVGKRHVLQVSDGLFMEEVRRVAADYPDIPLTEVDIDAMAADIYTRPEKFGIILISNMFGDILSNLAVALSGSLGLAASLNAGDGRAAANAGHGSAPDIAGRGIANPLGLVQSTILLVDWLGRTRDKPAFTQAAAQLHQAVDRVLATPDTRPGDLGGPAGTEAVGDALVAALEDLAG</sequence>
<dbReference type="PANTHER" id="PTHR11835">
    <property type="entry name" value="DECARBOXYLATING DEHYDROGENASES-ISOCITRATE, ISOPROPYLMALATE, TARTRATE"/>
    <property type="match status" value="1"/>
</dbReference>
<feature type="domain" description="Isopropylmalate dehydrogenase-like" evidence="3">
    <location>
        <begin position="2"/>
        <end position="347"/>
    </location>
</feature>
<comment type="caution">
    <text evidence="4">The sequence shown here is derived from an EMBL/GenBank/DDBJ whole genome shotgun (WGS) entry which is preliminary data.</text>
</comment>
<dbReference type="RefSeq" id="WP_160855070.1">
    <property type="nucleotide sequence ID" value="NZ_WUWG01000003.1"/>
</dbReference>
<evidence type="ECO:0000259" key="3">
    <source>
        <dbReference type="SMART" id="SM01329"/>
    </source>
</evidence>
<proteinExistence type="inferred from homology"/>
<keyword evidence="5" id="KW-1185">Reference proteome</keyword>
<evidence type="ECO:0000313" key="4">
    <source>
        <dbReference type="EMBL" id="MXU66043.1"/>
    </source>
</evidence>
<organism evidence="4 5">
    <name type="scientific">Oceanomicrobium pacificus</name>
    <dbReference type="NCBI Taxonomy" id="2692916"/>
    <lineage>
        <taxon>Bacteria</taxon>
        <taxon>Pseudomonadati</taxon>
        <taxon>Pseudomonadota</taxon>
        <taxon>Alphaproteobacteria</taxon>
        <taxon>Rhodobacterales</taxon>
        <taxon>Paracoccaceae</taxon>
        <taxon>Oceanomicrobium</taxon>
    </lineage>
</organism>
<dbReference type="SMART" id="SM01329">
    <property type="entry name" value="Iso_dh"/>
    <property type="match status" value="1"/>
</dbReference>
<dbReference type="PROSITE" id="PS00470">
    <property type="entry name" value="IDH_IMDH"/>
    <property type="match status" value="1"/>
</dbReference>
<keyword evidence="2" id="KW-0560">Oxidoreductase</keyword>
<dbReference type="GO" id="GO:0004449">
    <property type="term" value="F:isocitrate dehydrogenase (NAD+) activity"/>
    <property type="evidence" value="ECO:0007669"/>
    <property type="project" value="TreeGrafter"/>
</dbReference>
<dbReference type="PANTHER" id="PTHR11835:SF34">
    <property type="entry name" value="ISOCITRATE DEHYDROGENASE [NAD] SUBUNIT ALPHA, MITOCHONDRIAL"/>
    <property type="match status" value="1"/>
</dbReference>
<dbReference type="AlphaFoldDB" id="A0A6B0TYG4"/>
<evidence type="ECO:0000256" key="1">
    <source>
        <dbReference type="ARBA" id="ARBA00007769"/>
    </source>
</evidence>
<dbReference type="GO" id="GO:0006102">
    <property type="term" value="P:isocitrate metabolic process"/>
    <property type="evidence" value="ECO:0007669"/>
    <property type="project" value="TreeGrafter"/>
</dbReference>
<dbReference type="GO" id="GO:0051287">
    <property type="term" value="F:NAD binding"/>
    <property type="evidence" value="ECO:0007669"/>
    <property type="project" value="InterPro"/>
</dbReference>
<reference evidence="4 5" key="1">
    <citation type="submission" date="2019-12" db="EMBL/GenBank/DDBJ databases">
        <title>Strain KN286 was isolated from seawater, which was collected from Caroline Seamount in the tropical western Pacific.</title>
        <authorList>
            <person name="Wang Q."/>
        </authorList>
    </citation>
    <scope>NUCLEOTIDE SEQUENCE [LARGE SCALE GENOMIC DNA]</scope>
    <source>
        <strain evidence="4 5">KN286</strain>
    </source>
</reference>
<dbReference type="InterPro" id="IPR019818">
    <property type="entry name" value="IsoCit/isopropylmalate_DH_CS"/>
</dbReference>
<dbReference type="GO" id="GO:0000287">
    <property type="term" value="F:magnesium ion binding"/>
    <property type="evidence" value="ECO:0007669"/>
    <property type="project" value="InterPro"/>
</dbReference>
<dbReference type="Pfam" id="PF00180">
    <property type="entry name" value="Iso_dh"/>
    <property type="match status" value="1"/>
</dbReference>
<dbReference type="InterPro" id="IPR024084">
    <property type="entry name" value="IsoPropMal-DH-like_dom"/>
</dbReference>
<dbReference type="SUPFAM" id="SSF53659">
    <property type="entry name" value="Isocitrate/Isopropylmalate dehydrogenase-like"/>
    <property type="match status" value="1"/>
</dbReference>
<comment type="similarity">
    <text evidence="1">Belongs to the isocitrate and isopropylmalate dehydrogenases family.</text>
</comment>